<evidence type="ECO:0000313" key="2">
    <source>
        <dbReference type="EMBL" id="PWJ81929.1"/>
    </source>
</evidence>
<proteinExistence type="predicted"/>
<gene>
    <name evidence="2" type="ORF">C7430_102254</name>
</gene>
<name>A0ABD6XSY2_ENTAG</name>
<sequence>MAETAETAVRVKTAEMEVTAVMLAQVPTQMAVMAEMEAQTEPMEGMVATEEAGIIHPVVMVVTAVMAAAMVVMAAAYNS</sequence>
<evidence type="ECO:0000256" key="1">
    <source>
        <dbReference type="SAM" id="Phobius"/>
    </source>
</evidence>
<keyword evidence="1" id="KW-1133">Transmembrane helix</keyword>
<organism evidence="2 3">
    <name type="scientific">Enterobacter agglomerans</name>
    <name type="common">Erwinia herbicola</name>
    <name type="synonym">Pantoea agglomerans</name>
    <dbReference type="NCBI Taxonomy" id="549"/>
    <lineage>
        <taxon>Bacteria</taxon>
        <taxon>Pseudomonadati</taxon>
        <taxon>Pseudomonadota</taxon>
        <taxon>Gammaproteobacteria</taxon>
        <taxon>Enterobacterales</taxon>
        <taxon>Erwiniaceae</taxon>
        <taxon>Pantoea</taxon>
        <taxon>Pantoea agglomerans group</taxon>
    </lineage>
</organism>
<keyword evidence="1" id="KW-0472">Membrane</keyword>
<comment type="caution">
    <text evidence="2">The sequence shown here is derived from an EMBL/GenBank/DDBJ whole genome shotgun (WGS) entry which is preliminary data.</text>
</comment>
<keyword evidence="1" id="KW-0812">Transmembrane</keyword>
<dbReference type="RefSeq" id="WP_052259218.1">
    <property type="nucleotide sequence ID" value="NZ_CP134745.1"/>
</dbReference>
<feature type="transmembrane region" description="Helical" evidence="1">
    <location>
        <begin position="54"/>
        <end position="77"/>
    </location>
</feature>
<reference evidence="2 3" key="1">
    <citation type="submission" date="2018-05" db="EMBL/GenBank/DDBJ databases">
        <title>Genomic Encyclopedia of Type Strains, Phase IV (KMG-V): Genome sequencing to study the core and pangenomes of soil and plant-associated prokaryotes.</title>
        <authorList>
            <person name="Whitman W."/>
        </authorList>
    </citation>
    <scope>NUCLEOTIDE SEQUENCE [LARGE SCALE GENOMIC DNA]</scope>
    <source>
        <strain evidence="2 3">PNG 92-11</strain>
    </source>
</reference>
<protein>
    <submittedName>
        <fullName evidence="2">Uncharacterized protein</fullName>
    </submittedName>
</protein>
<accession>A0ABD6XSY2</accession>
<dbReference type="Proteomes" id="UP000245996">
    <property type="component" value="Unassembled WGS sequence"/>
</dbReference>
<dbReference type="EMBL" id="QGHE01000002">
    <property type="protein sequence ID" value="PWJ81929.1"/>
    <property type="molecule type" value="Genomic_DNA"/>
</dbReference>
<dbReference type="AlphaFoldDB" id="A0ABD6XSY2"/>
<evidence type="ECO:0000313" key="3">
    <source>
        <dbReference type="Proteomes" id="UP000245996"/>
    </source>
</evidence>